<name>A0ABN3F8L5_9ACTN</name>
<protein>
    <recommendedName>
        <fullName evidence="4">Secreted protein</fullName>
    </recommendedName>
</protein>
<evidence type="ECO:0000313" key="3">
    <source>
        <dbReference type="Proteomes" id="UP001501584"/>
    </source>
</evidence>
<reference evidence="2 3" key="1">
    <citation type="journal article" date="2019" name="Int. J. Syst. Evol. Microbiol.">
        <title>The Global Catalogue of Microorganisms (GCM) 10K type strain sequencing project: providing services to taxonomists for standard genome sequencing and annotation.</title>
        <authorList>
            <consortium name="The Broad Institute Genomics Platform"/>
            <consortium name="The Broad Institute Genome Sequencing Center for Infectious Disease"/>
            <person name="Wu L."/>
            <person name="Ma J."/>
        </authorList>
    </citation>
    <scope>NUCLEOTIDE SEQUENCE [LARGE SCALE GENOMIC DNA]</scope>
    <source>
        <strain evidence="2 3">JCM 6238</strain>
    </source>
</reference>
<gene>
    <name evidence="2" type="ORF">GCM10010403_12120</name>
</gene>
<comment type="caution">
    <text evidence="2">The sequence shown here is derived from an EMBL/GenBank/DDBJ whole genome shotgun (WGS) entry which is preliminary data.</text>
</comment>
<feature type="signal peptide" evidence="1">
    <location>
        <begin position="1"/>
        <end position="30"/>
    </location>
</feature>
<proteinExistence type="predicted"/>
<dbReference type="RefSeq" id="WP_310285699.1">
    <property type="nucleotide sequence ID" value="NZ_BAAASX010000002.1"/>
</dbReference>
<evidence type="ECO:0000313" key="2">
    <source>
        <dbReference type="EMBL" id="GAA2323603.1"/>
    </source>
</evidence>
<feature type="chain" id="PRO_5046294427" description="Secreted protein" evidence="1">
    <location>
        <begin position="31"/>
        <end position="163"/>
    </location>
</feature>
<dbReference type="EMBL" id="BAAASX010000002">
    <property type="protein sequence ID" value="GAA2323603.1"/>
    <property type="molecule type" value="Genomic_DNA"/>
</dbReference>
<dbReference type="Proteomes" id="UP001501584">
    <property type="component" value="Unassembled WGS sequence"/>
</dbReference>
<organism evidence="2 3">
    <name type="scientific">Glycomyces rutgersensis</name>
    <dbReference type="NCBI Taxonomy" id="58115"/>
    <lineage>
        <taxon>Bacteria</taxon>
        <taxon>Bacillati</taxon>
        <taxon>Actinomycetota</taxon>
        <taxon>Actinomycetes</taxon>
        <taxon>Glycomycetales</taxon>
        <taxon>Glycomycetaceae</taxon>
        <taxon>Glycomyces</taxon>
    </lineage>
</organism>
<sequence>MHRIPSPLRAALAIAAGVLFLFSAASPAAAAPVGYETEALGEDYCTLFSTAGDAEWADIAVEPTVNVTGKAWTSFFRDGRICLGVEPLARHLEFVAYDAKGNPLDVERLAAPDRDEAYDYAFALTADETASIDFVTVAICRTEPVIGTPSPHCAGTVFLTRPA</sequence>
<accession>A0ABN3F8L5</accession>
<keyword evidence="1" id="KW-0732">Signal</keyword>
<evidence type="ECO:0000256" key="1">
    <source>
        <dbReference type="SAM" id="SignalP"/>
    </source>
</evidence>
<keyword evidence="3" id="KW-1185">Reference proteome</keyword>
<evidence type="ECO:0008006" key="4">
    <source>
        <dbReference type="Google" id="ProtNLM"/>
    </source>
</evidence>